<comment type="caution">
    <text evidence="1">The sequence shown here is derived from an EMBL/GenBank/DDBJ whole genome shotgun (WGS) entry which is preliminary data.</text>
</comment>
<accession>A0A6N2BSZ9</accession>
<protein>
    <submittedName>
        <fullName evidence="1">Uncharacterized protein</fullName>
    </submittedName>
</protein>
<sequence>MTPVTFRGCSLDVTNLVWLTVRRDEVGIANTRVHENKAPTCEKVSLGDQVPAVPLSPYDGQIGSSFQYLTQSVNSQSNVGTSQVQAMMEQDLLKRVEEAKVEEFIKLCQGVNESIVRRKNIEANKDKSYKDGSSRGRLKIQDKSRFKKSISNQVHSKFPKARDYRISNLRFQNGRGSTSPSNKHTCGECGKKHMGYSVVSKRLYRNIPIILPNRVTLDK</sequence>
<gene>
    <name evidence="1" type="ORF">EJD97_006874</name>
</gene>
<evidence type="ECO:0000313" key="1">
    <source>
        <dbReference type="EMBL" id="TMW96740.1"/>
    </source>
</evidence>
<dbReference type="EMBL" id="RXGB01001991">
    <property type="protein sequence ID" value="TMW96740.1"/>
    <property type="molecule type" value="Genomic_DNA"/>
</dbReference>
<reference evidence="1" key="1">
    <citation type="submission" date="2019-05" db="EMBL/GenBank/DDBJ databases">
        <title>The de novo reference genome and transcriptome assemblies of the wild tomato species Solanum chilense.</title>
        <authorList>
            <person name="Stam R."/>
            <person name="Nosenko T."/>
            <person name="Hoerger A.C."/>
            <person name="Stephan W."/>
            <person name="Seidel M.A."/>
            <person name="Kuhn J.M.M."/>
            <person name="Haberer G."/>
            <person name="Tellier A."/>
        </authorList>
    </citation>
    <scope>NUCLEOTIDE SEQUENCE</scope>
    <source>
        <tissue evidence="1">Mature leaves</tissue>
    </source>
</reference>
<dbReference type="AlphaFoldDB" id="A0A6N2BSZ9"/>
<proteinExistence type="predicted"/>
<organism evidence="1">
    <name type="scientific">Solanum chilense</name>
    <name type="common">Tomato</name>
    <name type="synonym">Lycopersicon chilense</name>
    <dbReference type="NCBI Taxonomy" id="4083"/>
    <lineage>
        <taxon>Eukaryota</taxon>
        <taxon>Viridiplantae</taxon>
        <taxon>Streptophyta</taxon>
        <taxon>Embryophyta</taxon>
        <taxon>Tracheophyta</taxon>
        <taxon>Spermatophyta</taxon>
        <taxon>Magnoliopsida</taxon>
        <taxon>eudicotyledons</taxon>
        <taxon>Gunneridae</taxon>
        <taxon>Pentapetalae</taxon>
        <taxon>asterids</taxon>
        <taxon>lamiids</taxon>
        <taxon>Solanales</taxon>
        <taxon>Solanaceae</taxon>
        <taxon>Solanoideae</taxon>
        <taxon>Solaneae</taxon>
        <taxon>Solanum</taxon>
        <taxon>Solanum subgen. Lycopersicon</taxon>
    </lineage>
</organism>
<name>A0A6N2BSZ9_SOLCI</name>